<evidence type="ECO:0000313" key="1">
    <source>
        <dbReference type="EMBL" id="KAK3711762.1"/>
    </source>
</evidence>
<name>A0AAE0XTN3_9GAST</name>
<reference evidence="1" key="1">
    <citation type="journal article" date="2023" name="G3 (Bethesda)">
        <title>A reference genome for the long-term kleptoplast-retaining sea slug Elysia crispata morphotype clarki.</title>
        <authorList>
            <person name="Eastman K.E."/>
            <person name="Pendleton A.L."/>
            <person name="Shaikh M.A."/>
            <person name="Suttiyut T."/>
            <person name="Ogas R."/>
            <person name="Tomko P."/>
            <person name="Gavelis G."/>
            <person name="Widhalm J.R."/>
            <person name="Wisecaver J.H."/>
        </authorList>
    </citation>
    <scope>NUCLEOTIDE SEQUENCE</scope>
    <source>
        <strain evidence="1">ECLA1</strain>
    </source>
</reference>
<organism evidence="1 2">
    <name type="scientific">Elysia crispata</name>
    <name type="common">lettuce slug</name>
    <dbReference type="NCBI Taxonomy" id="231223"/>
    <lineage>
        <taxon>Eukaryota</taxon>
        <taxon>Metazoa</taxon>
        <taxon>Spiralia</taxon>
        <taxon>Lophotrochozoa</taxon>
        <taxon>Mollusca</taxon>
        <taxon>Gastropoda</taxon>
        <taxon>Heterobranchia</taxon>
        <taxon>Euthyneura</taxon>
        <taxon>Panpulmonata</taxon>
        <taxon>Sacoglossa</taxon>
        <taxon>Placobranchoidea</taxon>
        <taxon>Plakobranchidae</taxon>
        <taxon>Elysia</taxon>
    </lineage>
</organism>
<evidence type="ECO:0000313" key="2">
    <source>
        <dbReference type="Proteomes" id="UP001283361"/>
    </source>
</evidence>
<keyword evidence="2" id="KW-1185">Reference proteome</keyword>
<sequence length="108" mass="12089">MADRNVELLQTLMCTNTPDGYESSYASFLLTKVIGIGNKKIIETLFRDFPATVLSATVALGETQVALLLRDIWFMTLDDILWLTRRDVKDSLSPRVKQTFSSVAVCCP</sequence>
<dbReference type="AlphaFoldDB" id="A0AAE0XTN3"/>
<protein>
    <submittedName>
        <fullName evidence="1">Uncharacterized protein</fullName>
    </submittedName>
</protein>
<proteinExistence type="predicted"/>
<comment type="caution">
    <text evidence="1">The sequence shown here is derived from an EMBL/GenBank/DDBJ whole genome shotgun (WGS) entry which is preliminary data.</text>
</comment>
<gene>
    <name evidence="1" type="ORF">RRG08_036968</name>
</gene>
<accession>A0AAE0XTN3</accession>
<dbReference type="EMBL" id="JAWDGP010007596">
    <property type="protein sequence ID" value="KAK3711762.1"/>
    <property type="molecule type" value="Genomic_DNA"/>
</dbReference>
<dbReference type="Proteomes" id="UP001283361">
    <property type="component" value="Unassembled WGS sequence"/>
</dbReference>